<dbReference type="InterPro" id="IPR014003">
    <property type="entry name" value="BBS5_PH"/>
</dbReference>
<evidence type="ECO:0000256" key="3">
    <source>
        <dbReference type="ARBA" id="ARBA00005822"/>
    </source>
</evidence>
<dbReference type="GO" id="GO:0060271">
    <property type="term" value="P:cilium assembly"/>
    <property type="evidence" value="ECO:0007669"/>
    <property type="project" value="TreeGrafter"/>
</dbReference>
<dbReference type="EMBL" id="JTDF01006094">
    <property type="protein sequence ID" value="KAF8565797.1"/>
    <property type="molecule type" value="Genomic_DNA"/>
</dbReference>
<dbReference type="GO" id="GO:0036064">
    <property type="term" value="C:ciliary basal body"/>
    <property type="evidence" value="ECO:0007669"/>
    <property type="project" value="TreeGrafter"/>
</dbReference>
<dbReference type="GO" id="GO:0060170">
    <property type="term" value="C:ciliary membrane"/>
    <property type="evidence" value="ECO:0007669"/>
    <property type="project" value="UniProtKB-SubCell"/>
</dbReference>
<comment type="subcellular location">
    <subcellularLocation>
        <location evidence="1">Cell projection</location>
        <location evidence="1">Cilium membrane</location>
    </subcellularLocation>
    <subcellularLocation>
        <location evidence="2">Cytoplasm</location>
        <location evidence="2">Cytoskeleton</location>
        <location evidence="2">Microtubule organizing center</location>
        <location evidence="2">Centrosome</location>
        <location evidence="2">Centriolar satellite</location>
    </subcellularLocation>
</comment>
<dbReference type="PIRSF" id="PIRSF010072">
    <property type="entry name" value="DUF1448"/>
    <property type="match status" value="1"/>
</dbReference>
<comment type="similarity">
    <text evidence="3">Belongs to the BBS5 family.</text>
</comment>
<dbReference type="PANTHER" id="PTHR21351">
    <property type="entry name" value="BARDET-BIEDL SYNDROME PROTEIN 5"/>
    <property type="match status" value="1"/>
</dbReference>
<keyword evidence="5" id="KW-0963">Cytoplasm</keyword>
<feature type="domain" description="BBSome complex member BBS5 PH" evidence="10">
    <location>
        <begin position="30"/>
        <end position="84"/>
    </location>
</feature>
<evidence type="ECO:0000256" key="2">
    <source>
        <dbReference type="ARBA" id="ARBA00004607"/>
    </source>
</evidence>
<evidence type="ECO:0000256" key="5">
    <source>
        <dbReference type="ARBA" id="ARBA00022490"/>
    </source>
</evidence>
<reference evidence="11 12" key="1">
    <citation type="submission" date="2019-07" db="EMBL/GenBank/DDBJ databases">
        <title>Annotation for the trematode Paragonimus westermani.</title>
        <authorList>
            <person name="Choi Y.-J."/>
        </authorList>
    </citation>
    <scope>NUCLEOTIDE SEQUENCE [LARGE SCALE GENOMIC DNA]</scope>
    <source>
        <strain evidence="11">180907_Pwestermani</strain>
    </source>
</reference>
<dbReference type="PANTHER" id="PTHR21351:SF0">
    <property type="entry name" value="BARDET-BIEDL SYNDROME 5 PROTEIN"/>
    <property type="match status" value="1"/>
</dbReference>
<keyword evidence="12" id="KW-1185">Reference proteome</keyword>
<dbReference type="SMART" id="SM00683">
    <property type="entry name" value="DM16"/>
    <property type="match status" value="2"/>
</dbReference>
<keyword evidence="4" id="KW-1003">Cell membrane</keyword>
<feature type="domain" description="BBSome complex member BBS5 PH" evidence="10">
    <location>
        <begin position="161"/>
        <end position="215"/>
    </location>
</feature>
<dbReference type="GO" id="GO:0032266">
    <property type="term" value="F:phosphatidylinositol-3-phosphate binding"/>
    <property type="evidence" value="ECO:0007669"/>
    <property type="project" value="TreeGrafter"/>
</dbReference>
<evidence type="ECO:0000313" key="12">
    <source>
        <dbReference type="Proteomes" id="UP000699462"/>
    </source>
</evidence>
<dbReference type="GO" id="GO:0034464">
    <property type="term" value="C:BBSome"/>
    <property type="evidence" value="ECO:0007669"/>
    <property type="project" value="InterPro"/>
</dbReference>
<dbReference type="OrthoDB" id="10261999at2759"/>
<evidence type="ECO:0000256" key="4">
    <source>
        <dbReference type="ARBA" id="ARBA00022475"/>
    </source>
</evidence>
<accession>A0A8T0DGB5</accession>
<dbReference type="InterPro" id="IPR006606">
    <property type="entry name" value="BBL5"/>
</dbReference>
<dbReference type="GO" id="GO:0034451">
    <property type="term" value="C:centriolar satellite"/>
    <property type="evidence" value="ECO:0007669"/>
    <property type="project" value="UniProtKB-SubCell"/>
</dbReference>
<evidence type="ECO:0000259" key="10">
    <source>
        <dbReference type="SMART" id="SM00683"/>
    </source>
</evidence>
<evidence type="ECO:0000256" key="9">
    <source>
        <dbReference type="ARBA" id="ARBA00023273"/>
    </source>
</evidence>
<proteinExistence type="inferred from homology"/>
<dbReference type="Proteomes" id="UP000699462">
    <property type="component" value="Unassembled WGS sequence"/>
</dbReference>
<keyword evidence="6" id="KW-0969">Cilium</keyword>
<comment type="caution">
    <text evidence="11">The sequence shown here is derived from an EMBL/GenBank/DDBJ whole genome shotgun (WGS) entry which is preliminary data.</text>
</comment>
<protein>
    <recommendedName>
        <fullName evidence="10">BBSome complex member BBS5 PH domain-containing protein</fullName>
    </recommendedName>
</protein>
<dbReference type="AlphaFoldDB" id="A0A8T0DGB5"/>
<evidence type="ECO:0000256" key="8">
    <source>
        <dbReference type="ARBA" id="ARBA00023212"/>
    </source>
</evidence>
<sequence>MQNPTLDALWQDSSVRFDIGSKFIRFRSGEFLVDKLHPIEDTKGNLGDKGTLWITNLRLIWISGNTRRINLSIGYACILNINTKTMQNDHRRQSDALHIMTKFSGIRYEFIFTHLALNSSIQLFAAFIAVYKAYDTSRMYREMKLRACLLDNKKLMLLPTEKLYEEIDGAWNLSSDQGNLGRLFVTNIRVVWNSTMNVNFNISIPYLHVTAITIRNSKFGRALAIETSKQSGAYMLGFRIDPPEKVSVVQKQLCSLHQLYWKNPIFGFETNREVENNDEQPSIDENEEDVTIDNSGDQKDVLAAYLVDKVTEPNQFPVYNEELGLAIEPLPPGYKISDLWMVFSKTGEDKLSTIK</sequence>
<evidence type="ECO:0000256" key="1">
    <source>
        <dbReference type="ARBA" id="ARBA00004309"/>
    </source>
</evidence>
<keyword evidence="8" id="KW-0206">Cytoskeleton</keyword>
<dbReference type="Pfam" id="PF07289">
    <property type="entry name" value="BBL5"/>
    <property type="match status" value="1"/>
</dbReference>
<keyword evidence="7" id="KW-0472">Membrane</keyword>
<organism evidence="11 12">
    <name type="scientific">Paragonimus westermani</name>
    <dbReference type="NCBI Taxonomy" id="34504"/>
    <lineage>
        <taxon>Eukaryota</taxon>
        <taxon>Metazoa</taxon>
        <taxon>Spiralia</taxon>
        <taxon>Lophotrochozoa</taxon>
        <taxon>Platyhelminthes</taxon>
        <taxon>Trematoda</taxon>
        <taxon>Digenea</taxon>
        <taxon>Plagiorchiida</taxon>
        <taxon>Troglotremata</taxon>
        <taxon>Troglotrematidae</taxon>
        <taxon>Paragonimus</taxon>
    </lineage>
</organism>
<evidence type="ECO:0000256" key="7">
    <source>
        <dbReference type="ARBA" id="ARBA00023136"/>
    </source>
</evidence>
<keyword evidence="9" id="KW-0966">Cell projection</keyword>
<dbReference type="InterPro" id="IPR030804">
    <property type="entry name" value="BBS5/fem-3"/>
</dbReference>
<evidence type="ECO:0000256" key="6">
    <source>
        <dbReference type="ARBA" id="ARBA00023069"/>
    </source>
</evidence>
<gene>
    <name evidence="11" type="ORF">P879_08160</name>
</gene>
<evidence type="ECO:0000313" key="11">
    <source>
        <dbReference type="EMBL" id="KAF8565797.1"/>
    </source>
</evidence>
<name>A0A8T0DGB5_9TREM</name>